<name>A0A645B5W4_9ZZZZ</name>
<accession>A0A645B5W4</accession>
<organism evidence="1">
    <name type="scientific">bioreactor metagenome</name>
    <dbReference type="NCBI Taxonomy" id="1076179"/>
    <lineage>
        <taxon>unclassified sequences</taxon>
        <taxon>metagenomes</taxon>
        <taxon>ecological metagenomes</taxon>
    </lineage>
</organism>
<gene>
    <name evidence="1" type="ORF">SDC9_107309</name>
</gene>
<dbReference type="EMBL" id="VSSQ01017812">
    <property type="protein sequence ID" value="MPM60458.1"/>
    <property type="molecule type" value="Genomic_DNA"/>
</dbReference>
<dbReference type="AlphaFoldDB" id="A0A645B5W4"/>
<evidence type="ECO:0000313" key="1">
    <source>
        <dbReference type="EMBL" id="MPM60458.1"/>
    </source>
</evidence>
<comment type="caution">
    <text evidence="1">The sequence shown here is derived from an EMBL/GenBank/DDBJ whole genome shotgun (WGS) entry which is preliminary data.</text>
</comment>
<reference evidence="1" key="1">
    <citation type="submission" date="2019-08" db="EMBL/GenBank/DDBJ databases">
        <authorList>
            <person name="Kucharzyk K."/>
            <person name="Murdoch R.W."/>
            <person name="Higgins S."/>
            <person name="Loffler F."/>
        </authorList>
    </citation>
    <scope>NUCLEOTIDE SEQUENCE</scope>
</reference>
<sequence>MNGTEIEGEDASPEFPCFPVDIRVEHFLIGKSDIFQEKNTVEQGFSRNSANISFCPFALLSSGNS</sequence>
<proteinExistence type="predicted"/>
<protein>
    <submittedName>
        <fullName evidence="1">Uncharacterized protein</fullName>
    </submittedName>
</protein>